<proteinExistence type="predicted"/>
<evidence type="ECO:0000256" key="7">
    <source>
        <dbReference type="SAM" id="Phobius"/>
    </source>
</evidence>
<feature type="region of interest" description="Disordered" evidence="6">
    <location>
        <begin position="1"/>
        <end position="25"/>
    </location>
</feature>
<evidence type="ECO:0000313" key="9">
    <source>
        <dbReference type="Proteomes" id="UP000535890"/>
    </source>
</evidence>
<evidence type="ECO:0000256" key="3">
    <source>
        <dbReference type="ARBA" id="ARBA00022692"/>
    </source>
</evidence>
<feature type="transmembrane region" description="Helical" evidence="7">
    <location>
        <begin position="166"/>
        <end position="184"/>
    </location>
</feature>
<feature type="transmembrane region" description="Helical" evidence="7">
    <location>
        <begin position="355"/>
        <end position="377"/>
    </location>
</feature>
<dbReference type="Proteomes" id="UP000535890">
    <property type="component" value="Unassembled WGS sequence"/>
</dbReference>
<keyword evidence="2" id="KW-1003">Cell membrane</keyword>
<feature type="transmembrane region" description="Helical" evidence="7">
    <location>
        <begin position="411"/>
        <end position="429"/>
    </location>
</feature>
<evidence type="ECO:0000256" key="2">
    <source>
        <dbReference type="ARBA" id="ARBA00022475"/>
    </source>
</evidence>
<feature type="transmembrane region" description="Helical" evidence="7">
    <location>
        <begin position="60"/>
        <end position="79"/>
    </location>
</feature>
<feature type="transmembrane region" description="Helical" evidence="7">
    <location>
        <begin position="99"/>
        <end position="120"/>
    </location>
</feature>
<dbReference type="InterPro" id="IPR050833">
    <property type="entry name" value="Poly_Biosynth_Transport"/>
</dbReference>
<gene>
    <name evidence="8" type="ORF">BJ983_004597</name>
</gene>
<keyword evidence="5 7" id="KW-0472">Membrane</keyword>
<reference evidence="8 9" key="1">
    <citation type="submission" date="2020-07" db="EMBL/GenBank/DDBJ databases">
        <title>Sequencing the genomes of 1000 actinobacteria strains.</title>
        <authorList>
            <person name="Klenk H.-P."/>
        </authorList>
    </citation>
    <scope>NUCLEOTIDE SEQUENCE [LARGE SCALE GENOMIC DNA]</scope>
    <source>
        <strain evidence="8 9">DSM 45772</strain>
    </source>
</reference>
<dbReference type="RefSeq" id="WP_179795930.1">
    <property type="nucleotide sequence ID" value="NZ_BAABHP010000029.1"/>
</dbReference>
<dbReference type="EMBL" id="JACCBN010000001">
    <property type="protein sequence ID" value="NYD38495.1"/>
    <property type="molecule type" value="Genomic_DNA"/>
</dbReference>
<dbReference type="PANTHER" id="PTHR30250">
    <property type="entry name" value="PST FAMILY PREDICTED COLANIC ACID TRANSPORTER"/>
    <property type="match status" value="1"/>
</dbReference>
<feature type="transmembrane region" description="Helical" evidence="7">
    <location>
        <begin position="384"/>
        <end position="405"/>
    </location>
</feature>
<comment type="caution">
    <text evidence="8">The sequence shown here is derived from an EMBL/GenBank/DDBJ whole genome shotgun (WGS) entry which is preliminary data.</text>
</comment>
<evidence type="ECO:0000256" key="4">
    <source>
        <dbReference type="ARBA" id="ARBA00022989"/>
    </source>
</evidence>
<evidence type="ECO:0000313" key="8">
    <source>
        <dbReference type="EMBL" id="NYD38495.1"/>
    </source>
</evidence>
<keyword evidence="9" id="KW-1185">Reference proteome</keyword>
<feature type="transmembrane region" description="Helical" evidence="7">
    <location>
        <begin position="268"/>
        <end position="292"/>
    </location>
</feature>
<feature type="transmembrane region" description="Helical" evidence="7">
    <location>
        <begin position="190"/>
        <end position="213"/>
    </location>
</feature>
<keyword evidence="3 7" id="KW-0812">Transmembrane</keyword>
<feature type="compositionally biased region" description="Polar residues" evidence="6">
    <location>
        <begin position="9"/>
        <end position="18"/>
    </location>
</feature>
<evidence type="ECO:0000256" key="6">
    <source>
        <dbReference type="SAM" id="MobiDB-lite"/>
    </source>
</evidence>
<feature type="transmembrane region" description="Helical" evidence="7">
    <location>
        <begin position="132"/>
        <end position="154"/>
    </location>
</feature>
<protein>
    <submittedName>
        <fullName evidence="8">O-antigen/teichoic acid export membrane protein</fullName>
    </submittedName>
</protein>
<dbReference type="GO" id="GO:0005886">
    <property type="term" value="C:plasma membrane"/>
    <property type="evidence" value="ECO:0007669"/>
    <property type="project" value="UniProtKB-SubCell"/>
</dbReference>
<evidence type="ECO:0000256" key="5">
    <source>
        <dbReference type="ARBA" id="ARBA00023136"/>
    </source>
</evidence>
<sequence>MEHRYRPPISTTTDPPRSQSREGPGARRLVGSAGLGVVISGLLVNVYLAVVARGLTPSEYATFGAFWALALVLGFGPFLPLEQELARRLAMRESRRRVLVAGAGTAAILGGLALAVLGAASPLVWSSLDAHANAFAALVALCVVSAGQFLLRGILIGTDRLVRHGAVMVLDALLRLTFAVVLVVLGTDRAALYCWALVAAIALAHLPLIPAVWRRAEREYPEHGATDHRTRALTTSALPLLVGSVCAQLLLNGLPVVVVALAQGPAQAAAGVFVAAFTIAKAPLSMVVPLQSAVVPTLTRLLAAGRRREVVRLLSRGAAGLLALVVVGVPLAWWIGPLLVRLIFGSAYRIDGVELAIIVAGVLAHVGLVVVTQVHVARDRHTDVALSWLAGLAVAGLTFWLAPGVVVAGEVAFGVGSLVGAVVSTLLLARGTGRR</sequence>
<evidence type="ECO:0000256" key="1">
    <source>
        <dbReference type="ARBA" id="ARBA00004651"/>
    </source>
</evidence>
<feature type="transmembrane region" description="Helical" evidence="7">
    <location>
        <begin position="313"/>
        <end position="335"/>
    </location>
</feature>
<feature type="transmembrane region" description="Helical" evidence="7">
    <location>
        <begin position="29"/>
        <end position="48"/>
    </location>
</feature>
<accession>A0A7Y9E064</accession>
<comment type="subcellular location">
    <subcellularLocation>
        <location evidence="1">Cell membrane</location>
        <topology evidence="1">Multi-pass membrane protein</topology>
    </subcellularLocation>
</comment>
<dbReference type="PANTHER" id="PTHR30250:SF11">
    <property type="entry name" value="O-ANTIGEN TRANSPORTER-RELATED"/>
    <property type="match status" value="1"/>
</dbReference>
<organism evidence="8 9">
    <name type="scientific">Actinomycetospora corticicola</name>
    <dbReference type="NCBI Taxonomy" id="663602"/>
    <lineage>
        <taxon>Bacteria</taxon>
        <taxon>Bacillati</taxon>
        <taxon>Actinomycetota</taxon>
        <taxon>Actinomycetes</taxon>
        <taxon>Pseudonocardiales</taxon>
        <taxon>Pseudonocardiaceae</taxon>
        <taxon>Actinomycetospora</taxon>
    </lineage>
</organism>
<keyword evidence="4 7" id="KW-1133">Transmembrane helix</keyword>
<dbReference type="AlphaFoldDB" id="A0A7Y9E064"/>
<feature type="transmembrane region" description="Helical" evidence="7">
    <location>
        <begin position="238"/>
        <end position="262"/>
    </location>
</feature>
<name>A0A7Y9E064_9PSEU</name>